<comment type="caution">
    <text evidence="1">The sequence shown here is derived from an EMBL/GenBank/DDBJ whole genome shotgun (WGS) entry which is preliminary data.</text>
</comment>
<dbReference type="Proteomes" id="UP001595833">
    <property type="component" value="Unassembled WGS sequence"/>
</dbReference>
<name>A0ABV9Y231_9PSEU</name>
<evidence type="ECO:0000313" key="1">
    <source>
        <dbReference type="EMBL" id="MFC5055779.1"/>
    </source>
</evidence>
<gene>
    <name evidence="1" type="ORF">ACFPFM_18700</name>
</gene>
<organism evidence="1 2">
    <name type="scientific">Saccharothrix xinjiangensis</name>
    <dbReference type="NCBI Taxonomy" id="204798"/>
    <lineage>
        <taxon>Bacteria</taxon>
        <taxon>Bacillati</taxon>
        <taxon>Actinomycetota</taxon>
        <taxon>Actinomycetes</taxon>
        <taxon>Pseudonocardiales</taxon>
        <taxon>Pseudonocardiaceae</taxon>
        <taxon>Saccharothrix</taxon>
    </lineage>
</organism>
<evidence type="ECO:0000313" key="2">
    <source>
        <dbReference type="Proteomes" id="UP001595833"/>
    </source>
</evidence>
<proteinExistence type="predicted"/>
<dbReference type="EMBL" id="JBHSJB010000017">
    <property type="protein sequence ID" value="MFC5055779.1"/>
    <property type="molecule type" value="Genomic_DNA"/>
</dbReference>
<evidence type="ECO:0008006" key="3">
    <source>
        <dbReference type="Google" id="ProtNLM"/>
    </source>
</evidence>
<sequence length="154" mass="17347">MTAFPGWVLDTTIVEHFLRGDAHAQAAVQAVIDHGERLLLPITALDHALGVDRDDPIDLDDIRVQQRVRVLRMVTDHDHPDFRQVLENRLVVDRAKLPDELRHDRDLRATAHVVAAAQRTGWPVITTAAGHLLALADLDLKIVRRPGNGPLRRW</sequence>
<reference evidence="2" key="1">
    <citation type="journal article" date="2019" name="Int. J. Syst. Evol. Microbiol.">
        <title>The Global Catalogue of Microorganisms (GCM) 10K type strain sequencing project: providing services to taxonomists for standard genome sequencing and annotation.</title>
        <authorList>
            <consortium name="The Broad Institute Genomics Platform"/>
            <consortium name="The Broad Institute Genome Sequencing Center for Infectious Disease"/>
            <person name="Wu L."/>
            <person name="Ma J."/>
        </authorList>
    </citation>
    <scope>NUCLEOTIDE SEQUENCE [LARGE SCALE GENOMIC DNA]</scope>
    <source>
        <strain evidence="2">KCTC 12848</strain>
    </source>
</reference>
<dbReference type="RefSeq" id="WP_344041750.1">
    <property type="nucleotide sequence ID" value="NZ_BAAAKE010000030.1"/>
</dbReference>
<accession>A0ABV9Y231</accession>
<protein>
    <recommendedName>
        <fullName evidence="3">PIN domain-containing protein</fullName>
    </recommendedName>
</protein>
<keyword evidence="2" id="KW-1185">Reference proteome</keyword>